<keyword evidence="8" id="KW-0862">Zinc</keyword>
<feature type="binding site" evidence="8">
    <location>
        <position position="274"/>
    </location>
    <ligand>
        <name>Zn(2+)</name>
        <dbReference type="ChEBI" id="CHEBI:29105"/>
        <note>ligand shared between dimeric partners</note>
    </ligand>
</feature>
<evidence type="ECO:0000256" key="8">
    <source>
        <dbReference type="HAMAP-Rule" id="MF_03112"/>
    </source>
</evidence>
<reference evidence="12 13" key="1">
    <citation type="submission" date="2019-03" db="EMBL/GenBank/DDBJ databases">
        <title>Sequencing 23 genomes of Wallemia ichthyophaga.</title>
        <authorList>
            <person name="Gostincar C."/>
        </authorList>
    </citation>
    <scope>NUCLEOTIDE SEQUENCE [LARGE SCALE GENOMIC DNA]</scope>
    <source>
        <strain evidence="11 13">EXF-6200</strain>
        <strain evidence="10 12">EXF-8621</strain>
    </source>
</reference>
<dbReference type="GO" id="GO:0046872">
    <property type="term" value="F:metal ion binding"/>
    <property type="evidence" value="ECO:0007669"/>
    <property type="project" value="UniProtKB-KW"/>
</dbReference>
<evidence type="ECO:0000256" key="5">
    <source>
        <dbReference type="ARBA" id="ARBA00022801"/>
    </source>
</evidence>
<dbReference type="InterPro" id="IPR025723">
    <property type="entry name" value="ArsA/GET3_ATPase-like"/>
</dbReference>
<keyword evidence="4 8" id="KW-0547">Nucleotide-binding</keyword>
<proteinExistence type="inferred from homology"/>
<evidence type="ECO:0000259" key="9">
    <source>
        <dbReference type="Pfam" id="PF02374"/>
    </source>
</evidence>
<keyword evidence="2 8" id="KW-0813">Transport</keyword>
<accession>A0A4T0HLB0</accession>
<dbReference type="GO" id="GO:0043529">
    <property type="term" value="C:GET complex"/>
    <property type="evidence" value="ECO:0007669"/>
    <property type="project" value="TreeGrafter"/>
</dbReference>
<dbReference type="HAMAP" id="MF_03112">
    <property type="entry name" value="Asna1_Get3"/>
    <property type="match status" value="1"/>
</dbReference>
<organism evidence="11 13">
    <name type="scientific">Wallemia ichthyophaga</name>
    <dbReference type="NCBI Taxonomy" id="245174"/>
    <lineage>
        <taxon>Eukaryota</taxon>
        <taxon>Fungi</taxon>
        <taxon>Dikarya</taxon>
        <taxon>Basidiomycota</taxon>
        <taxon>Wallemiomycotina</taxon>
        <taxon>Wallemiomycetes</taxon>
        <taxon>Wallemiales</taxon>
        <taxon>Wallemiaceae</taxon>
        <taxon>Wallemia</taxon>
    </lineage>
</organism>
<evidence type="ECO:0000313" key="13">
    <source>
        <dbReference type="Proteomes" id="UP000310689"/>
    </source>
</evidence>
<dbReference type="InterPro" id="IPR027417">
    <property type="entry name" value="P-loop_NTPase"/>
</dbReference>
<name>A0A4T0HLB0_WALIC</name>
<dbReference type="GO" id="GO:0005524">
    <property type="term" value="F:ATP binding"/>
    <property type="evidence" value="ECO:0007669"/>
    <property type="project" value="UniProtKB-UniRule"/>
</dbReference>
<dbReference type="Pfam" id="PF02374">
    <property type="entry name" value="ArsA_ATPase"/>
    <property type="match status" value="1"/>
</dbReference>
<dbReference type="GO" id="GO:0016887">
    <property type="term" value="F:ATP hydrolysis activity"/>
    <property type="evidence" value="ECO:0007669"/>
    <property type="project" value="InterPro"/>
</dbReference>
<sequence>MADEFAPTLENVVNNKTLKWIFCGGKGGVGKTTTSCSLAIQLAKSRESVLLISTDPAHNLSDAFNQKFSKEATNVNGFDNLSAMEIDPSAALTEMVQSNEDSDSNGLNSFVQDLAFAIPGVDEAMGFAEIMKYVNSQQYSCIVFDTAPTGHTLRFLSFPTVLSKALEKISSLSGRFGGLINNFTGMMGGGANAQEDIFAKLESMRTTIDEVNTQFKNADLTTFVCVCIAEFLSIYETERLIQELSTYGIDTSNIVINNLLLLPQDDQGNSRSNCDRCLARDGTQKKYLAEADDFKRIFTQSALIDFPKIPLLLNEPRGTSSLIKFGEMLVNPLAREQ</sequence>
<comment type="subcellular location">
    <subcellularLocation>
        <location evidence="8">Cytoplasm</location>
    </subcellularLocation>
    <subcellularLocation>
        <location evidence="8">Endoplasmic reticulum</location>
    </subcellularLocation>
</comment>
<comment type="subunit">
    <text evidence="8">Homodimer.</text>
</comment>
<protein>
    <recommendedName>
        <fullName evidence="9">ArsA/GET3 Anion-transporting ATPase-like domain-containing protein</fullName>
    </recommendedName>
</protein>
<gene>
    <name evidence="11" type="ORF">E3P86_02318</name>
    <name evidence="10" type="ORF">E3P90_00953</name>
</gene>
<feature type="active site" evidence="8">
    <location>
        <position position="55"/>
    </location>
</feature>
<comment type="caution">
    <text evidence="11">The sequence shown here is derived from an EMBL/GenBank/DDBJ whole genome shotgun (WGS) entry which is preliminary data.</text>
</comment>
<dbReference type="InterPro" id="IPR016300">
    <property type="entry name" value="ATPase_ArsA/GET3"/>
</dbReference>
<feature type="binding site" evidence="8">
    <location>
        <position position="230"/>
    </location>
    <ligand>
        <name>ATP</name>
        <dbReference type="ChEBI" id="CHEBI:30616"/>
    </ligand>
</feature>
<feature type="domain" description="ArsA/GET3 Anion-transporting ATPase-like" evidence="9">
    <location>
        <begin position="19"/>
        <end position="330"/>
    </location>
</feature>
<keyword evidence="3 8" id="KW-0963">Cytoplasm</keyword>
<evidence type="ECO:0000313" key="11">
    <source>
        <dbReference type="EMBL" id="TIB37000.1"/>
    </source>
</evidence>
<keyword evidence="6 8" id="KW-0256">Endoplasmic reticulum</keyword>
<dbReference type="OrthoDB" id="1770at2759"/>
<dbReference type="GO" id="GO:0071816">
    <property type="term" value="P:tail-anchored membrane protein insertion into ER membrane"/>
    <property type="evidence" value="ECO:0007669"/>
    <property type="project" value="TreeGrafter"/>
</dbReference>
<dbReference type="FunFam" id="3.40.50.300:FF:000235">
    <property type="entry name" value="ATPase ASNA1"/>
    <property type="match status" value="1"/>
</dbReference>
<evidence type="ECO:0000256" key="1">
    <source>
        <dbReference type="ARBA" id="ARBA00011040"/>
    </source>
</evidence>
<evidence type="ECO:0000256" key="6">
    <source>
        <dbReference type="ARBA" id="ARBA00022824"/>
    </source>
</evidence>
<dbReference type="Proteomes" id="UP000306954">
    <property type="component" value="Unassembled WGS sequence"/>
</dbReference>
<feature type="binding site" evidence="8">
    <location>
        <begin position="26"/>
        <end position="33"/>
    </location>
    <ligand>
        <name>ATP</name>
        <dbReference type="ChEBI" id="CHEBI:30616"/>
    </ligand>
</feature>
<evidence type="ECO:0000256" key="3">
    <source>
        <dbReference type="ARBA" id="ARBA00022490"/>
    </source>
</evidence>
<feature type="binding site" evidence="8">
    <location>
        <position position="257"/>
    </location>
    <ligand>
        <name>ATP</name>
        <dbReference type="ChEBI" id="CHEBI:30616"/>
    </ligand>
</feature>
<dbReference type="Proteomes" id="UP000310689">
    <property type="component" value="Unassembled WGS sequence"/>
</dbReference>
<dbReference type="CDD" id="cd02035">
    <property type="entry name" value="ArsA"/>
    <property type="match status" value="1"/>
</dbReference>
<dbReference type="SUPFAM" id="SSF52540">
    <property type="entry name" value="P-loop containing nucleoside triphosphate hydrolases"/>
    <property type="match status" value="1"/>
</dbReference>
<dbReference type="AlphaFoldDB" id="A0A4T0HLB0"/>
<dbReference type="PANTHER" id="PTHR10803">
    <property type="entry name" value="ARSENICAL PUMP-DRIVING ATPASE ARSENITE-TRANSLOCATING ATPASE"/>
    <property type="match status" value="1"/>
</dbReference>
<dbReference type="NCBIfam" id="TIGR00345">
    <property type="entry name" value="GET3_arsA_TRC40"/>
    <property type="match status" value="1"/>
</dbReference>
<comment type="function">
    <text evidence="8">ATPase required for the post-translational delivery of tail-anchored (TA) proteins to the endoplasmic reticulum. Recognizes and selectively binds the transmembrane domain of TA proteins in the cytosol. This complex then targets to the endoplasmic reticulum by membrane-bound receptors, where the tail-anchored protein is released for insertion. This process is regulated by ATP binding and hydrolysis. ATP binding drives the homodimer towards the closed dimer state, facilitating recognition of newly synthesized TA membrane proteins. ATP hydrolysis is required for insertion. Subsequently, the homodimer reverts towards the open dimer state, lowering its affinity for the membrane-bound receptor, and returning it to the cytosol to initiate a new round of targeting.</text>
</comment>
<dbReference type="EMBL" id="SPOF01000008">
    <property type="protein sequence ID" value="TIB15108.1"/>
    <property type="molecule type" value="Genomic_DNA"/>
</dbReference>
<dbReference type="InterPro" id="IPR027542">
    <property type="entry name" value="ATPase_ArsA/GET3_euk"/>
</dbReference>
<feature type="binding site" evidence="8">
    <location>
        <position position="277"/>
    </location>
    <ligand>
        <name>Zn(2+)</name>
        <dbReference type="ChEBI" id="CHEBI:29105"/>
        <note>ligand shared between dimeric partners</note>
    </ligand>
</feature>
<evidence type="ECO:0000313" key="10">
    <source>
        <dbReference type="EMBL" id="TIB15108.1"/>
    </source>
</evidence>
<keyword evidence="5 8" id="KW-0378">Hydrolase</keyword>
<evidence type="ECO:0000256" key="2">
    <source>
        <dbReference type="ARBA" id="ARBA00022448"/>
    </source>
</evidence>
<evidence type="ECO:0000256" key="4">
    <source>
        <dbReference type="ARBA" id="ARBA00022741"/>
    </source>
</evidence>
<evidence type="ECO:0000313" key="12">
    <source>
        <dbReference type="Proteomes" id="UP000306954"/>
    </source>
</evidence>
<dbReference type="Gene3D" id="3.40.50.300">
    <property type="entry name" value="P-loop containing nucleotide triphosphate hydrolases"/>
    <property type="match status" value="1"/>
</dbReference>
<dbReference type="PANTHER" id="PTHR10803:SF3">
    <property type="entry name" value="ATPASE GET3"/>
    <property type="match status" value="1"/>
</dbReference>
<evidence type="ECO:0000256" key="7">
    <source>
        <dbReference type="ARBA" id="ARBA00022840"/>
    </source>
</evidence>
<comment type="similarity">
    <text evidence="1 8">Belongs to the arsA ATPase family.</text>
</comment>
<dbReference type="EMBL" id="SPOI01000112">
    <property type="protein sequence ID" value="TIB37000.1"/>
    <property type="molecule type" value="Genomic_DNA"/>
</dbReference>
<keyword evidence="8" id="KW-0479">Metal-binding</keyword>
<keyword evidence="7 8" id="KW-0067">ATP-binding</keyword>